<dbReference type="Gene3D" id="1.20.1280.50">
    <property type="match status" value="1"/>
</dbReference>
<dbReference type="SMART" id="SM00256">
    <property type="entry name" value="FBOX"/>
    <property type="match status" value="1"/>
</dbReference>
<dbReference type="InterPro" id="IPR050796">
    <property type="entry name" value="SCF_F-box_component"/>
</dbReference>
<dbReference type="HOGENOM" id="CLU_034692_0_0_1"/>
<dbReference type="Gramene" id="fgenesh1_pg.C_scaffold_3001583">
    <property type="protein sequence ID" value="fgenesh1_pg.C_scaffold_3001583"/>
    <property type="gene ID" value="fgenesh1_pg.C_scaffold_3001583"/>
</dbReference>
<proteinExistence type="predicted"/>
<name>D7L679_ARALL</name>
<dbReference type="STRING" id="81972.D7L679"/>
<dbReference type="Pfam" id="PF00646">
    <property type="entry name" value="F-box"/>
    <property type="match status" value="1"/>
</dbReference>
<dbReference type="PANTHER" id="PTHR31672">
    <property type="entry name" value="BNACNNG10540D PROTEIN"/>
    <property type="match status" value="1"/>
</dbReference>
<dbReference type="NCBIfam" id="TIGR01640">
    <property type="entry name" value="F_box_assoc_1"/>
    <property type="match status" value="1"/>
</dbReference>
<dbReference type="AlphaFoldDB" id="D7L679"/>
<dbReference type="InterPro" id="IPR036047">
    <property type="entry name" value="F-box-like_dom_sf"/>
</dbReference>
<dbReference type="PROSITE" id="PS50181">
    <property type="entry name" value="FBOX"/>
    <property type="match status" value="1"/>
</dbReference>
<dbReference type="SUPFAM" id="SSF81383">
    <property type="entry name" value="F-box domain"/>
    <property type="match status" value="1"/>
</dbReference>
<dbReference type="Pfam" id="PF07734">
    <property type="entry name" value="FBA_1"/>
    <property type="match status" value="2"/>
</dbReference>
<evidence type="ECO:0000313" key="2">
    <source>
        <dbReference type="EMBL" id="EFH61430.1"/>
    </source>
</evidence>
<reference evidence="3" key="1">
    <citation type="journal article" date="2011" name="Nat. Genet.">
        <title>The Arabidopsis lyrata genome sequence and the basis of rapid genome size change.</title>
        <authorList>
            <person name="Hu T.T."/>
            <person name="Pattyn P."/>
            <person name="Bakker E.G."/>
            <person name="Cao J."/>
            <person name="Cheng J.-F."/>
            <person name="Clark R.M."/>
            <person name="Fahlgren N."/>
            <person name="Fawcett J.A."/>
            <person name="Grimwood J."/>
            <person name="Gundlach H."/>
            <person name="Haberer G."/>
            <person name="Hollister J.D."/>
            <person name="Ossowski S."/>
            <person name="Ottilar R.P."/>
            <person name="Salamov A.A."/>
            <person name="Schneeberger K."/>
            <person name="Spannagl M."/>
            <person name="Wang X."/>
            <person name="Yang L."/>
            <person name="Nasrallah M.E."/>
            <person name="Bergelson J."/>
            <person name="Carrington J.C."/>
            <person name="Gaut B.S."/>
            <person name="Schmutz J."/>
            <person name="Mayer K.F.X."/>
            <person name="Van de Peer Y."/>
            <person name="Grigoriev I.V."/>
            <person name="Nordborg M."/>
            <person name="Weigel D."/>
            <person name="Guo Y.-L."/>
        </authorList>
    </citation>
    <scope>NUCLEOTIDE SEQUENCE [LARGE SCALE GENOMIC DNA]</scope>
    <source>
        <strain evidence="3">cv. MN47</strain>
    </source>
</reference>
<dbReference type="PANTHER" id="PTHR31672:SF13">
    <property type="entry name" value="F-BOX PROTEIN CPR30-LIKE"/>
    <property type="match status" value="1"/>
</dbReference>
<evidence type="ECO:0000259" key="1">
    <source>
        <dbReference type="PROSITE" id="PS50181"/>
    </source>
</evidence>
<dbReference type="InterPro" id="IPR001810">
    <property type="entry name" value="F-box_dom"/>
</dbReference>
<sequence length="290" mass="33110">MRDSTTAMSDLPQDVVEEVLSSVPLTSLRAVRTTCKKWNSLSKHRSFTKKHIRKSRSETKKKEFLAIMMMDSSVYLISVGIHKDDDYNAINRKGKLISLNNVDGGVDISSVFHCSGLLLCTTKDKTPRLVVWNPYRGKTRWIETTYRDDFGFIRFGPRLSLPSHSSMVDSVTLSSVRDEQLAVLFQRKGTLQMEIWITSNIEPEAASWSMLFLVVDKKTLLTYDQHESFFVDEEKKVVMVFAKDKETKMRNVAYCYGEDGYFETVVFGESTDKNGCQLVCSYVPSSVQIK</sequence>
<dbReference type="InterPro" id="IPR017451">
    <property type="entry name" value="F-box-assoc_interact_dom"/>
</dbReference>
<dbReference type="EMBL" id="GL348715">
    <property type="protein sequence ID" value="EFH61430.1"/>
    <property type="molecule type" value="Genomic_DNA"/>
</dbReference>
<dbReference type="Proteomes" id="UP000008694">
    <property type="component" value="Unassembled WGS sequence"/>
</dbReference>
<evidence type="ECO:0000313" key="3">
    <source>
        <dbReference type="Proteomes" id="UP000008694"/>
    </source>
</evidence>
<gene>
    <name evidence="2" type="ORF">ARALYDRAFT_341820</name>
</gene>
<accession>D7L679</accession>
<dbReference type="InterPro" id="IPR006527">
    <property type="entry name" value="F-box-assoc_dom_typ1"/>
</dbReference>
<protein>
    <recommendedName>
        <fullName evidence="1">F-box domain-containing protein</fullName>
    </recommendedName>
</protein>
<organism evidence="3">
    <name type="scientific">Arabidopsis lyrata subsp. lyrata</name>
    <name type="common">Lyre-leaved rock-cress</name>
    <dbReference type="NCBI Taxonomy" id="81972"/>
    <lineage>
        <taxon>Eukaryota</taxon>
        <taxon>Viridiplantae</taxon>
        <taxon>Streptophyta</taxon>
        <taxon>Embryophyta</taxon>
        <taxon>Tracheophyta</taxon>
        <taxon>Spermatophyta</taxon>
        <taxon>Magnoliopsida</taxon>
        <taxon>eudicotyledons</taxon>
        <taxon>Gunneridae</taxon>
        <taxon>Pentapetalae</taxon>
        <taxon>rosids</taxon>
        <taxon>malvids</taxon>
        <taxon>Brassicales</taxon>
        <taxon>Brassicaceae</taxon>
        <taxon>Camelineae</taxon>
        <taxon>Arabidopsis</taxon>
    </lineage>
</organism>
<feature type="domain" description="F-box" evidence="1">
    <location>
        <begin position="5"/>
        <end position="51"/>
    </location>
</feature>
<dbReference type="CDD" id="cd22157">
    <property type="entry name" value="F-box_AtFBW1-like"/>
    <property type="match status" value="1"/>
</dbReference>
<keyword evidence="3" id="KW-1185">Reference proteome</keyword>